<proteinExistence type="predicted"/>
<sequence>MNPLTIKPTKTPPKAREVQPKILGAEGTPQSDRAVQAFPTSSNYLKPMSQESNSRQMSKFLRQVVLLVAFALFSAVGYSQTTVNLADQCNCEVLSGTAVTAPGATSPTGADTGDIYVNTNTGTIYFWNGSSWELTSTDTNTTNVTFAVVGADLVVTDSDGNSVSVALADIAAQVDTDDQTAAEVTYDNTTSGLGATDVQAAIDEINGLAGNVSLVDNGDGTYDFTDAAGNVTTITDTSISTLTDDGGGTYSYTDEAGNVQQILT</sequence>
<name>A0A1I6FNZ8_9FLAO</name>
<reference evidence="1 2" key="1">
    <citation type="submission" date="2016-10" db="EMBL/GenBank/DDBJ databases">
        <authorList>
            <person name="de Groot N.N."/>
        </authorList>
    </citation>
    <scope>NUCLEOTIDE SEQUENCE [LARGE SCALE GENOMIC DNA]</scope>
    <source>
        <strain evidence="1 2">DSM 21019</strain>
    </source>
</reference>
<dbReference type="EMBL" id="FOYQ01000001">
    <property type="protein sequence ID" value="SFR31628.1"/>
    <property type="molecule type" value="Genomic_DNA"/>
</dbReference>
<feature type="non-terminal residue" evidence="1">
    <location>
        <position position="264"/>
    </location>
</feature>
<dbReference type="STRING" id="400055.SAMN04490243_0299"/>
<gene>
    <name evidence="1" type="ORF">SAMN04490243_0299</name>
</gene>
<dbReference type="AlphaFoldDB" id="A0A1I6FNZ8"/>
<dbReference type="Proteomes" id="UP000199534">
    <property type="component" value="Unassembled WGS sequence"/>
</dbReference>
<keyword evidence="2" id="KW-1185">Reference proteome</keyword>
<protein>
    <submittedName>
        <fullName evidence="1">Uncharacterized protein</fullName>
    </submittedName>
</protein>
<evidence type="ECO:0000313" key="2">
    <source>
        <dbReference type="Proteomes" id="UP000199534"/>
    </source>
</evidence>
<accession>A0A1I6FNZ8</accession>
<evidence type="ECO:0000313" key="1">
    <source>
        <dbReference type="EMBL" id="SFR31628.1"/>
    </source>
</evidence>
<organism evidence="1 2">
    <name type="scientific">Robiginitalea myxolifaciens</name>
    <dbReference type="NCBI Taxonomy" id="400055"/>
    <lineage>
        <taxon>Bacteria</taxon>
        <taxon>Pseudomonadati</taxon>
        <taxon>Bacteroidota</taxon>
        <taxon>Flavobacteriia</taxon>
        <taxon>Flavobacteriales</taxon>
        <taxon>Flavobacteriaceae</taxon>
        <taxon>Robiginitalea</taxon>
    </lineage>
</organism>